<name>A0A8S1R130_9CILI</name>
<dbReference type="GO" id="GO:0003743">
    <property type="term" value="F:translation initiation factor activity"/>
    <property type="evidence" value="ECO:0007669"/>
    <property type="project" value="UniProtKB-KW"/>
</dbReference>
<dbReference type="OrthoDB" id="10254737at2759"/>
<dbReference type="GO" id="GO:0005829">
    <property type="term" value="C:cytosol"/>
    <property type="evidence" value="ECO:0007669"/>
    <property type="project" value="UniProtKB-SubCell"/>
</dbReference>
<feature type="compositionally biased region" description="Basic and acidic residues" evidence="7">
    <location>
        <begin position="90"/>
        <end position="99"/>
    </location>
</feature>
<dbReference type="EMBL" id="CAJJDN010000130">
    <property type="protein sequence ID" value="CAD8121083.1"/>
    <property type="molecule type" value="Genomic_DNA"/>
</dbReference>
<evidence type="ECO:0000313" key="8">
    <source>
        <dbReference type="EMBL" id="CAD8121083.1"/>
    </source>
</evidence>
<gene>
    <name evidence="8" type="ORF">PSON_ATCC_30995.1.T1300011</name>
</gene>
<evidence type="ECO:0000256" key="2">
    <source>
        <dbReference type="ARBA" id="ARBA00022490"/>
    </source>
</evidence>
<dbReference type="AlphaFoldDB" id="A0A8S1R130"/>
<dbReference type="PANTHER" id="PTHR10233">
    <property type="entry name" value="TRANSLATION INITIATION FACTOR EIF-2B"/>
    <property type="match status" value="1"/>
</dbReference>
<evidence type="ECO:0000313" key="9">
    <source>
        <dbReference type="Proteomes" id="UP000692954"/>
    </source>
</evidence>
<feature type="compositionally biased region" description="Basic and acidic residues" evidence="7">
    <location>
        <begin position="11"/>
        <end position="56"/>
    </location>
</feature>
<evidence type="ECO:0000256" key="4">
    <source>
        <dbReference type="ARBA" id="ARBA00022917"/>
    </source>
</evidence>
<evidence type="ECO:0000256" key="3">
    <source>
        <dbReference type="ARBA" id="ARBA00022540"/>
    </source>
</evidence>
<dbReference type="Pfam" id="PF01008">
    <property type="entry name" value="IF-2B"/>
    <property type="match status" value="1"/>
</dbReference>
<keyword evidence="2" id="KW-0963">Cytoplasm</keyword>
<keyword evidence="4" id="KW-0648">Protein biosynthesis</keyword>
<comment type="caution">
    <text evidence="8">The sequence shown here is derived from an EMBL/GenBank/DDBJ whole genome shotgun (WGS) entry which is preliminary data.</text>
</comment>
<dbReference type="PANTHER" id="PTHR10233:SF14">
    <property type="entry name" value="TRANSLATION INITIATION FACTOR EIF-2B SUBUNIT DELTA"/>
    <property type="match status" value="1"/>
</dbReference>
<organism evidence="8 9">
    <name type="scientific">Paramecium sonneborni</name>
    <dbReference type="NCBI Taxonomy" id="65129"/>
    <lineage>
        <taxon>Eukaryota</taxon>
        <taxon>Sar</taxon>
        <taxon>Alveolata</taxon>
        <taxon>Ciliophora</taxon>
        <taxon>Intramacronucleata</taxon>
        <taxon>Oligohymenophorea</taxon>
        <taxon>Peniculida</taxon>
        <taxon>Parameciidae</taxon>
        <taxon>Paramecium</taxon>
    </lineage>
</organism>
<dbReference type="InterPro" id="IPR000649">
    <property type="entry name" value="IF-2B-related"/>
</dbReference>
<reference evidence="8" key="1">
    <citation type="submission" date="2021-01" db="EMBL/GenBank/DDBJ databases">
        <authorList>
            <consortium name="Genoscope - CEA"/>
            <person name="William W."/>
        </authorList>
    </citation>
    <scope>NUCLEOTIDE SEQUENCE</scope>
</reference>
<feature type="compositionally biased region" description="Low complexity" evidence="7">
    <location>
        <begin position="57"/>
        <end position="72"/>
    </location>
</feature>
<sequence>MSEKPNQQNPKKGEPWKPKEKFDKKANKEKQKLEQEQTKTEAKQESKQEESNKIKQESNQTIQQQNIKQVQQQKKEEQPIVDKQNIVQKNEQKEQNKRQDFLSHLPIFQDYTSESIKSVKQIDPQTLHHSFVELCIQYQNGQCIGSTHRCVEFLNALKQFIKDYKLSRQSNYFAIAFVDELKKIFNLMKNFRTVNEGMSTSYLFINECLMILRRDTKLDENESKIWLCNQIDQFIQSKIISASELIIKNATQLIQEGTTILVYARSYLIENFIINYFKQGKQLTIFVVDNPQFGEGSQLVKRLQQQGISCYQILLSHVSYILSKVDKILVGASSMLCNGALVSRVGTALLACLASTHKIPFLVFCESYKFSEKSQIDSLSWNEIAQLQQVNENQQYTSLSLRYDITQSNYINMIVTEVGLIPATSVKAVIGEFKKYNYVDAIEVPRKDQ</sequence>
<keyword evidence="3" id="KW-0396">Initiation factor</keyword>
<feature type="region of interest" description="Disordered" evidence="7">
    <location>
        <begin position="1"/>
        <end position="99"/>
    </location>
</feature>
<evidence type="ECO:0000256" key="5">
    <source>
        <dbReference type="ARBA" id="ARBA00046432"/>
    </source>
</evidence>
<keyword evidence="9" id="KW-1185">Reference proteome</keyword>
<evidence type="ECO:0000256" key="7">
    <source>
        <dbReference type="SAM" id="MobiDB-lite"/>
    </source>
</evidence>
<proteinExistence type="inferred from homology"/>
<accession>A0A8S1R130</accession>
<comment type="similarity">
    <text evidence="6">Belongs to the eIF-2B alpha/beta/delta subunits family.</text>
</comment>
<protein>
    <recommendedName>
        <fullName evidence="10">Translation initiation factor eIF-2B subunit delta</fullName>
    </recommendedName>
</protein>
<evidence type="ECO:0000256" key="1">
    <source>
        <dbReference type="ARBA" id="ARBA00004514"/>
    </source>
</evidence>
<comment type="subcellular location">
    <subcellularLocation>
        <location evidence="1">Cytoplasm</location>
        <location evidence="1">Cytosol</location>
    </subcellularLocation>
</comment>
<evidence type="ECO:0008006" key="10">
    <source>
        <dbReference type="Google" id="ProtNLM"/>
    </source>
</evidence>
<comment type="subunit">
    <text evidence="5">Component of the translation initiation factor 2B (eIF2B) complex which is a heterodecamer of two sets of five different subunits: alpha, beta, gamma, delta and epsilon. Subunits alpha, beta and delta comprise a regulatory subcomplex and subunits epsilon and gamma comprise a catalytic subcomplex. Within the complex, the hexameric regulatory complex resides at the center, with the two heterodimeric catalytic subcomplexes bound on opposite sides.</text>
</comment>
<dbReference type="Proteomes" id="UP000692954">
    <property type="component" value="Unassembled WGS sequence"/>
</dbReference>
<evidence type="ECO:0000256" key="6">
    <source>
        <dbReference type="RuleBase" id="RU003814"/>
    </source>
</evidence>